<evidence type="ECO:0000259" key="7">
    <source>
        <dbReference type="Pfam" id="PF00149"/>
    </source>
</evidence>
<dbReference type="GO" id="GO:0008768">
    <property type="term" value="F:UDP-sugar diphosphatase activity"/>
    <property type="evidence" value="ECO:0007669"/>
    <property type="project" value="TreeGrafter"/>
</dbReference>
<dbReference type="InterPro" id="IPR006179">
    <property type="entry name" value="5_nucleotidase/apyrase"/>
</dbReference>
<keyword evidence="5" id="KW-0572">Peptidoglycan-anchor</keyword>
<dbReference type="SUPFAM" id="SSF55816">
    <property type="entry name" value="5'-nucleotidase (syn. UDP-sugar hydrolase), C-terminal domain"/>
    <property type="match status" value="1"/>
</dbReference>
<dbReference type="EMBL" id="CP048104">
    <property type="protein sequence ID" value="QKG85866.1"/>
    <property type="molecule type" value="Genomic_DNA"/>
</dbReference>
<gene>
    <name evidence="9" type="ORF">GXN76_02855</name>
</gene>
<evidence type="ECO:0000313" key="10">
    <source>
        <dbReference type="Proteomes" id="UP000503088"/>
    </source>
</evidence>
<keyword evidence="10" id="KW-1185">Reference proteome</keyword>
<keyword evidence="3" id="KW-0964">Secreted</keyword>
<evidence type="ECO:0000256" key="4">
    <source>
        <dbReference type="ARBA" id="ARBA00022729"/>
    </source>
</evidence>
<dbReference type="KEGG" id="kpul:GXN76_02855"/>
<dbReference type="Gene3D" id="3.60.21.10">
    <property type="match status" value="1"/>
</dbReference>
<dbReference type="InterPro" id="IPR036907">
    <property type="entry name" value="5'-Nucleotdase_C_sf"/>
</dbReference>
<feature type="chain" id="PRO_5029031885" evidence="6">
    <location>
        <begin position="19"/>
        <end position="518"/>
    </location>
</feature>
<evidence type="ECO:0000256" key="5">
    <source>
        <dbReference type="ARBA" id="ARBA00023088"/>
    </source>
</evidence>
<keyword evidence="6" id="KW-0378">Hydrolase</keyword>
<keyword evidence="6" id="KW-0547">Nucleotide-binding</keyword>
<evidence type="ECO:0000259" key="8">
    <source>
        <dbReference type="Pfam" id="PF02872"/>
    </source>
</evidence>
<dbReference type="InterPro" id="IPR029052">
    <property type="entry name" value="Metallo-depent_PP-like"/>
</dbReference>
<dbReference type="FunFam" id="3.60.21.10:FF:000052">
    <property type="entry name" value="Endonuclease YhcR"/>
    <property type="match status" value="1"/>
</dbReference>
<dbReference type="GO" id="GO:0046872">
    <property type="term" value="F:metal ion binding"/>
    <property type="evidence" value="ECO:0007669"/>
    <property type="project" value="InterPro"/>
</dbReference>
<dbReference type="PANTHER" id="PTHR11575">
    <property type="entry name" value="5'-NUCLEOTIDASE-RELATED"/>
    <property type="match status" value="1"/>
</dbReference>
<dbReference type="Gene3D" id="3.90.780.10">
    <property type="entry name" value="5'-Nucleotidase, C-terminal domain"/>
    <property type="match status" value="1"/>
</dbReference>
<proteinExistence type="inferred from homology"/>
<evidence type="ECO:0000256" key="2">
    <source>
        <dbReference type="ARBA" id="ARBA00022512"/>
    </source>
</evidence>
<dbReference type="PRINTS" id="PR01607">
    <property type="entry name" value="APYRASEFAMLY"/>
</dbReference>
<dbReference type="GO" id="GO:0008253">
    <property type="term" value="F:5'-nucleotidase activity"/>
    <property type="evidence" value="ECO:0007669"/>
    <property type="project" value="TreeGrafter"/>
</dbReference>
<protein>
    <submittedName>
        <fullName evidence="9">Bifunctional metallophosphatase/5'-nucleotidase</fullName>
    </submittedName>
</protein>
<organism evidence="9 10">
    <name type="scientific">Kroppenstedtia pulmonis</name>
    <dbReference type="NCBI Taxonomy" id="1380685"/>
    <lineage>
        <taxon>Bacteria</taxon>
        <taxon>Bacillati</taxon>
        <taxon>Bacillota</taxon>
        <taxon>Bacilli</taxon>
        <taxon>Bacillales</taxon>
        <taxon>Thermoactinomycetaceae</taxon>
        <taxon>Kroppenstedtia</taxon>
    </lineage>
</organism>
<dbReference type="GO" id="GO:0009166">
    <property type="term" value="P:nucleotide catabolic process"/>
    <property type="evidence" value="ECO:0007669"/>
    <property type="project" value="InterPro"/>
</dbReference>
<name>A0A7D4B404_9BACL</name>
<keyword evidence="4 6" id="KW-0732">Signal</keyword>
<comment type="subcellular location">
    <subcellularLocation>
        <location evidence="1">Secreted</location>
        <location evidence="1">Cell wall</location>
        <topology evidence="1">Peptidoglycan-anchor</topology>
    </subcellularLocation>
</comment>
<evidence type="ECO:0000256" key="3">
    <source>
        <dbReference type="ARBA" id="ARBA00022525"/>
    </source>
</evidence>
<evidence type="ECO:0000256" key="1">
    <source>
        <dbReference type="ARBA" id="ARBA00004168"/>
    </source>
</evidence>
<keyword evidence="2" id="KW-0134">Cell wall</keyword>
<dbReference type="Pfam" id="PF00149">
    <property type="entry name" value="Metallophos"/>
    <property type="match status" value="1"/>
</dbReference>
<evidence type="ECO:0000256" key="6">
    <source>
        <dbReference type="RuleBase" id="RU362119"/>
    </source>
</evidence>
<feature type="domain" description="5'-Nucleotidase C-terminal" evidence="8">
    <location>
        <begin position="334"/>
        <end position="482"/>
    </location>
</feature>
<dbReference type="AlphaFoldDB" id="A0A7D4B404"/>
<dbReference type="PROSITE" id="PS00786">
    <property type="entry name" value="5_NUCLEOTIDASE_2"/>
    <property type="match status" value="1"/>
</dbReference>
<reference evidence="9 10" key="1">
    <citation type="submission" date="2020-01" db="EMBL/GenBank/DDBJ databases">
        <authorList>
            <person name="Gulvik C.A."/>
            <person name="Batra D.G."/>
        </authorList>
    </citation>
    <scope>NUCLEOTIDE SEQUENCE [LARGE SCALE GENOMIC DNA]</scope>
    <source>
        <strain evidence="9 10">W9323</strain>
    </source>
</reference>
<dbReference type="PANTHER" id="PTHR11575:SF24">
    <property type="entry name" value="5'-NUCLEOTIDASE"/>
    <property type="match status" value="1"/>
</dbReference>
<dbReference type="RefSeq" id="WP_173225102.1">
    <property type="nucleotide sequence ID" value="NZ_CP048104.1"/>
</dbReference>
<dbReference type="SUPFAM" id="SSF56300">
    <property type="entry name" value="Metallo-dependent phosphatases"/>
    <property type="match status" value="1"/>
</dbReference>
<feature type="signal peptide" evidence="6">
    <location>
        <begin position="1"/>
        <end position="18"/>
    </location>
</feature>
<accession>A0A7D4B404</accession>
<dbReference type="InterPro" id="IPR008334">
    <property type="entry name" value="5'-Nucleotdase_C"/>
</dbReference>
<dbReference type="FunFam" id="3.90.780.10:FF:000004">
    <property type="entry name" value="UDP-sugar hydrolase, putative"/>
    <property type="match status" value="1"/>
</dbReference>
<feature type="domain" description="Calcineurin-like phosphoesterase" evidence="7">
    <location>
        <begin position="29"/>
        <end position="260"/>
    </location>
</feature>
<dbReference type="Pfam" id="PF02872">
    <property type="entry name" value="5_nucleotid_C"/>
    <property type="match status" value="1"/>
</dbReference>
<comment type="similarity">
    <text evidence="6">Belongs to the 5'-nucleotidase family.</text>
</comment>
<dbReference type="InterPro" id="IPR006146">
    <property type="entry name" value="5'-Nucleotdase_CS"/>
</dbReference>
<dbReference type="Proteomes" id="UP000503088">
    <property type="component" value="Chromosome"/>
</dbReference>
<dbReference type="GO" id="GO:0030288">
    <property type="term" value="C:outer membrane-bounded periplasmic space"/>
    <property type="evidence" value="ECO:0007669"/>
    <property type="project" value="TreeGrafter"/>
</dbReference>
<evidence type="ECO:0000313" key="9">
    <source>
        <dbReference type="EMBL" id="QKG85866.1"/>
    </source>
</evidence>
<dbReference type="InterPro" id="IPR004843">
    <property type="entry name" value="Calcineurin-like_PHP"/>
</dbReference>
<sequence>MVCLCVTLIIMPVITVDAAEGKAEPIKVKLLSINDFHGQLNTVKQVNGEPAGRADYLATYLRERESKNRHTLKVHAGDAVGASAPVSSLLQDEPTIDILNRLHFDVGTVGNHEFDQGTDEMMRLIKGGYHEKTGHFKGARFPYTAANVVNKKTGKPILPPYHIQRIKGIPVGFIGVVTKETPQIVIPEGVKDLQFIDEAKAINEQVKKLKRKGVRGIIVIAHEGGFQDKENGVMEGPIVDIAKKLDDEVDIIVSGHTHSYLNGTVNGKRIVQAHSSGTAFAEVDFTLDRRTRDIHVERSEIITTYHKGVKPDPQIKKVVQRYEKQVEPIINKKVGEAAQTITRTPNEAGESALGNLIADVQRWKMGTDIAFMNPGGIRDDIQQGEVTWGDLYTVQPFGNDLVSMKMTGEQIHKLLNQQWELDRPRILQISGLTYRYDLSRPVGDRIVEIKQADGTPIQPDTAYTVTANAFLSTGGDGFTLFTEATDKVTGPSDLDALVDYVEQTEQPFSAEIEGRIQK</sequence>
<dbReference type="GO" id="GO:0000166">
    <property type="term" value="F:nucleotide binding"/>
    <property type="evidence" value="ECO:0007669"/>
    <property type="project" value="UniProtKB-KW"/>
</dbReference>